<reference evidence="3 4" key="1">
    <citation type="submission" date="2020-07" db="EMBL/GenBank/DDBJ databases">
        <title>Sequencing the genomes of 1000 actinobacteria strains.</title>
        <authorList>
            <person name="Klenk H.-P."/>
        </authorList>
    </citation>
    <scope>NUCLEOTIDE SEQUENCE [LARGE SCALE GENOMIC DNA]</scope>
    <source>
        <strain evidence="3 4">DSM 19663</strain>
    </source>
</reference>
<proteinExistence type="predicted"/>
<dbReference type="Proteomes" id="UP000585905">
    <property type="component" value="Unassembled WGS sequence"/>
</dbReference>
<name>A0A839EBI9_9MICO</name>
<dbReference type="GO" id="GO:0004030">
    <property type="term" value="F:aldehyde dehydrogenase [NAD(P)+] activity"/>
    <property type="evidence" value="ECO:0007669"/>
    <property type="project" value="UniProtKB-EC"/>
</dbReference>
<dbReference type="EC" id="1.2.1.5" evidence="3"/>
<dbReference type="RefSeq" id="WP_182491367.1">
    <property type="nucleotide sequence ID" value="NZ_BAAAOV010000006.1"/>
</dbReference>
<dbReference type="EMBL" id="JACGWX010000006">
    <property type="protein sequence ID" value="MBA8848576.1"/>
    <property type="molecule type" value="Genomic_DNA"/>
</dbReference>
<evidence type="ECO:0000256" key="1">
    <source>
        <dbReference type="ARBA" id="ARBA00023002"/>
    </source>
</evidence>
<dbReference type="Gene3D" id="3.40.309.10">
    <property type="entry name" value="Aldehyde Dehydrogenase, Chain A, domain 2"/>
    <property type="match status" value="1"/>
</dbReference>
<gene>
    <name evidence="3" type="ORF">FHX53_002186</name>
</gene>
<keyword evidence="1 3" id="KW-0560">Oxidoreductase</keyword>
<evidence type="ECO:0000259" key="2">
    <source>
        <dbReference type="Pfam" id="PF00171"/>
    </source>
</evidence>
<evidence type="ECO:0000313" key="4">
    <source>
        <dbReference type="Proteomes" id="UP000585905"/>
    </source>
</evidence>
<dbReference type="InterPro" id="IPR016162">
    <property type="entry name" value="Ald_DH_N"/>
</dbReference>
<dbReference type="Gene3D" id="3.40.605.10">
    <property type="entry name" value="Aldehyde Dehydrogenase, Chain A, domain 1"/>
    <property type="match status" value="1"/>
</dbReference>
<dbReference type="InterPro" id="IPR016163">
    <property type="entry name" value="Ald_DH_C"/>
</dbReference>
<dbReference type="AlphaFoldDB" id="A0A839EBI9"/>
<evidence type="ECO:0000313" key="3">
    <source>
        <dbReference type="EMBL" id="MBA8848576.1"/>
    </source>
</evidence>
<dbReference type="InterPro" id="IPR015590">
    <property type="entry name" value="Aldehyde_DH_dom"/>
</dbReference>
<accession>A0A839EBI9</accession>
<feature type="domain" description="Aldehyde dehydrogenase" evidence="2">
    <location>
        <begin position="207"/>
        <end position="365"/>
    </location>
</feature>
<organism evidence="3 4">
    <name type="scientific">Microcella alkalica</name>
    <dbReference type="NCBI Taxonomy" id="355930"/>
    <lineage>
        <taxon>Bacteria</taxon>
        <taxon>Bacillati</taxon>
        <taxon>Actinomycetota</taxon>
        <taxon>Actinomycetes</taxon>
        <taxon>Micrococcales</taxon>
        <taxon>Microbacteriaceae</taxon>
        <taxon>Microcella</taxon>
    </lineage>
</organism>
<dbReference type="SUPFAM" id="SSF53720">
    <property type="entry name" value="ALDH-like"/>
    <property type="match status" value="1"/>
</dbReference>
<protein>
    <submittedName>
        <fullName evidence="3">Aldehyde dehydrogenase (NAD(P)+)</fullName>
        <ecNumber evidence="3">1.2.1.5</ecNumber>
    </submittedName>
</protein>
<sequence length="598" mass="62640">MTNSDAPAAVARTLAHLAPPRPLPTALDSDLAALRRGAAAWVAGDLAEKRALLPELRRATLAAAAEWVAAACAVKRIDPESPAAGEEWSSGPYAVITATSALEKTLRTLERGGTPLTDRRVGRAPQGRIAVRAFPYLPKDVVLTGYSADVWLRHGVSIEDARAGIAGALRDRDRAPLVTAVLGAGNITGIPALDVLTALYQEASAAVVKLNPVNARVGGALRAAFAPAIERDLVRIVEGDNEVGQALIHHPDVDRIHITGSRSSHDTIVFGADPDREERRREQRPVLDKPISSELGGVGPVIVVPGGADGARDRDRWTDNDLDTVARGIATERLHNSGFNCIATQLVVIPAEWEHADALVAKLRGHLAAAPPRTAYYPGAAERRDAAVAGHPDAVSLGGDPLAARALVDHLDPVDESEPLFTTEVFGPVLGVVRVPSSPARDGALDPAAFLDAAVAFCNARLAGTLGAGIVIHPRTRRALRGALDAAIATLEYGTVGVNCWVGPLFGMPGATWGAFPGHEVHEVGSGIGVVHNALLLDPAHVERTVGHGPWHPTPTPLWSVDNRTSHVTAERLTRFAGDGSASALPAAVATIASYVRG</sequence>
<keyword evidence="4" id="KW-1185">Reference proteome</keyword>
<dbReference type="Pfam" id="PF00171">
    <property type="entry name" value="Aldedh"/>
    <property type="match status" value="1"/>
</dbReference>
<dbReference type="InterPro" id="IPR016161">
    <property type="entry name" value="Ald_DH/histidinol_DH"/>
</dbReference>
<comment type="caution">
    <text evidence="3">The sequence shown here is derived from an EMBL/GenBank/DDBJ whole genome shotgun (WGS) entry which is preliminary data.</text>
</comment>